<reference evidence="1" key="1">
    <citation type="submission" date="2018-05" db="EMBL/GenBank/DDBJ databases">
        <authorList>
            <person name="Lanie J.A."/>
            <person name="Ng W.-L."/>
            <person name="Kazmierczak K.M."/>
            <person name="Andrzejewski T.M."/>
            <person name="Davidsen T.M."/>
            <person name="Wayne K.J."/>
            <person name="Tettelin H."/>
            <person name="Glass J.I."/>
            <person name="Rusch D."/>
            <person name="Podicherti R."/>
            <person name="Tsui H.-C.T."/>
            <person name="Winkler M.E."/>
        </authorList>
    </citation>
    <scope>NUCLEOTIDE SEQUENCE</scope>
</reference>
<name>A0A381SW50_9ZZZZ</name>
<dbReference type="EMBL" id="UINC01003589">
    <property type="protein sequence ID" value="SVA07624.1"/>
    <property type="molecule type" value="Genomic_DNA"/>
</dbReference>
<dbReference type="AlphaFoldDB" id="A0A381SW50"/>
<evidence type="ECO:0000313" key="1">
    <source>
        <dbReference type="EMBL" id="SVA07624.1"/>
    </source>
</evidence>
<gene>
    <name evidence="1" type="ORF">METZ01_LOCUS60478</name>
</gene>
<sequence>MWKEKSTTEKWKKENLNILIKRMSGWQLETFKESYKHKTDFGVSIYQRDSNKKPQN</sequence>
<accession>A0A381SW50</accession>
<proteinExistence type="predicted"/>
<organism evidence="1">
    <name type="scientific">marine metagenome</name>
    <dbReference type="NCBI Taxonomy" id="408172"/>
    <lineage>
        <taxon>unclassified sequences</taxon>
        <taxon>metagenomes</taxon>
        <taxon>ecological metagenomes</taxon>
    </lineage>
</organism>
<protein>
    <submittedName>
        <fullName evidence="1">Uncharacterized protein</fullName>
    </submittedName>
</protein>